<dbReference type="InterPro" id="IPR049394">
    <property type="entry name" value="eEFSec_C"/>
</dbReference>
<dbReference type="GO" id="GO:0005525">
    <property type="term" value="F:GTP binding"/>
    <property type="evidence" value="ECO:0007669"/>
    <property type="project" value="InterPro"/>
</dbReference>
<sequence>MNIGLLGHVDSGKTSLARALSTLGSTAAFDKHAVTGSLRANTIDLGFSTLTIDDVPIALIDCPGHASLIKAVLAIAPVFDMAIVVVSADKGIEPQTAEHLLLVSLLCPEHVIVVLNKVDLVNEEELCKVRKNVIKGLKQLNIASNTPVLSLSLTQSQSGGVNLVTDTIRKNMYEPKRILDGKFVMSVDHCFPIKGKGEVLTGTVVSGRCRVGMEFEIPMLKENRKIKEMQRWKKGINESKSGDRVALLVTSIPDKRLNRFVICEKGALAKVLHCLATVNVIKFFKGSINAHSKLHFSFGFDTVMATCQFLKKVKIGGDIADAANDEYEVADELSDCVQYVLLSLDQAVYGHENTFYITSKLDSQAKGCRFIFYGKIVSILESNESIKCFHRKHKVGKVERLENSNSIICSSLFNKGSDVRIFEGMQVRLSTGEDGVIEGSFGKSGKVRVTLLNGLKPSTLNIFEQCQQISVNLYMKKFLHSGKLISYLPEESQA</sequence>
<evidence type="ECO:0000313" key="3">
    <source>
        <dbReference type="WBParaSite" id="SMUV_0000866801-mRNA-1"/>
    </source>
</evidence>
<dbReference type="PROSITE" id="PS51722">
    <property type="entry name" value="G_TR_2"/>
    <property type="match status" value="1"/>
</dbReference>
<dbReference type="GO" id="GO:0003746">
    <property type="term" value="F:translation elongation factor activity"/>
    <property type="evidence" value="ECO:0007669"/>
    <property type="project" value="TreeGrafter"/>
</dbReference>
<dbReference type="PRINTS" id="PR00315">
    <property type="entry name" value="ELONGATNFCT"/>
</dbReference>
<protein>
    <submittedName>
        <fullName evidence="3">Tr-type G domain-containing protein</fullName>
    </submittedName>
</protein>
<dbReference type="PANTHER" id="PTHR43721">
    <property type="entry name" value="ELONGATION FACTOR TU-RELATED"/>
    <property type="match status" value="1"/>
</dbReference>
<accession>A0A0N5AUX1</accession>
<organism evidence="2 3">
    <name type="scientific">Syphacia muris</name>
    <dbReference type="NCBI Taxonomy" id="451379"/>
    <lineage>
        <taxon>Eukaryota</taxon>
        <taxon>Metazoa</taxon>
        <taxon>Ecdysozoa</taxon>
        <taxon>Nematoda</taxon>
        <taxon>Chromadorea</taxon>
        <taxon>Rhabditida</taxon>
        <taxon>Spirurina</taxon>
        <taxon>Oxyuridomorpha</taxon>
        <taxon>Oxyuroidea</taxon>
        <taxon>Oxyuridae</taxon>
        <taxon>Syphacia</taxon>
    </lineage>
</organism>
<dbReference type="CDD" id="cd04094">
    <property type="entry name" value="eSelB_III"/>
    <property type="match status" value="1"/>
</dbReference>
<dbReference type="InterPro" id="IPR000795">
    <property type="entry name" value="T_Tr_GTP-bd_dom"/>
</dbReference>
<feature type="domain" description="Tr-type G" evidence="1">
    <location>
        <begin position="1"/>
        <end position="176"/>
    </location>
</feature>
<name>A0A0N5AUX1_9BILA</name>
<dbReference type="InterPro" id="IPR050055">
    <property type="entry name" value="EF-Tu_GTPase"/>
</dbReference>
<dbReference type="Pfam" id="PF00009">
    <property type="entry name" value="GTP_EFTU"/>
    <property type="match status" value="1"/>
</dbReference>
<evidence type="ECO:0000259" key="1">
    <source>
        <dbReference type="PROSITE" id="PS51722"/>
    </source>
</evidence>
<dbReference type="SUPFAM" id="SSF52540">
    <property type="entry name" value="P-loop containing nucleoside triphosphate hydrolases"/>
    <property type="match status" value="1"/>
</dbReference>
<dbReference type="InterPro" id="IPR049393">
    <property type="entry name" value="eEFSec_III"/>
</dbReference>
<dbReference type="GO" id="GO:0003924">
    <property type="term" value="F:GTPase activity"/>
    <property type="evidence" value="ECO:0007669"/>
    <property type="project" value="InterPro"/>
</dbReference>
<keyword evidence="2" id="KW-1185">Reference proteome</keyword>
<dbReference type="InterPro" id="IPR005225">
    <property type="entry name" value="Small_GTP-bd"/>
</dbReference>
<evidence type="ECO:0000313" key="2">
    <source>
        <dbReference type="Proteomes" id="UP000046393"/>
    </source>
</evidence>
<proteinExistence type="predicted"/>
<dbReference type="Proteomes" id="UP000046393">
    <property type="component" value="Unplaced"/>
</dbReference>
<dbReference type="InterPro" id="IPR027417">
    <property type="entry name" value="P-loop_NTPase"/>
</dbReference>
<reference evidence="3" key="1">
    <citation type="submission" date="2017-02" db="UniProtKB">
        <authorList>
            <consortium name="WormBaseParasite"/>
        </authorList>
    </citation>
    <scope>IDENTIFICATION</scope>
</reference>
<dbReference type="STRING" id="451379.A0A0N5AUX1"/>
<dbReference type="Pfam" id="PF21131">
    <property type="entry name" value="eEFSec_4th"/>
    <property type="match status" value="1"/>
</dbReference>
<dbReference type="AlphaFoldDB" id="A0A0N5AUX1"/>
<dbReference type="WBParaSite" id="SMUV_0000866801-mRNA-1">
    <property type="protein sequence ID" value="SMUV_0000866801-mRNA-1"/>
    <property type="gene ID" value="SMUV_0000866801"/>
</dbReference>
<dbReference type="Gene3D" id="3.40.50.300">
    <property type="entry name" value="P-loop containing nucleotide triphosphate hydrolases"/>
    <property type="match status" value="1"/>
</dbReference>
<dbReference type="Pfam" id="PF21208">
    <property type="entry name" value="euk_SelB_III"/>
    <property type="match status" value="1"/>
</dbReference>
<dbReference type="InterPro" id="IPR009000">
    <property type="entry name" value="Transl_B-barrel_sf"/>
</dbReference>
<dbReference type="GO" id="GO:0001514">
    <property type="term" value="P:selenocysteine incorporation"/>
    <property type="evidence" value="ECO:0007669"/>
    <property type="project" value="TreeGrafter"/>
</dbReference>
<dbReference type="NCBIfam" id="TIGR00231">
    <property type="entry name" value="small_GTP"/>
    <property type="match status" value="1"/>
</dbReference>
<dbReference type="Gene3D" id="2.40.30.10">
    <property type="entry name" value="Translation factors"/>
    <property type="match status" value="2"/>
</dbReference>
<dbReference type="PANTHER" id="PTHR43721:SF11">
    <property type="entry name" value="SELENOCYSTEINE-SPECIFIC ELONGATION FACTOR"/>
    <property type="match status" value="1"/>
</dbReference>
<dbReference type="SUPFAM" id="SSF50447">
    <property type="entry name" value="Translation proteins"/>
    <property type="match status" value="1"/>
</dbReference>